<dbReference type="InterPro" id="IPR045166">
    <property type="entry name" value="Spp2-like"/>
</dbReference>
<comment type="subcellular location">
    <subcellularLocation>
        <location evidence="1 4">Nucleus</location>
    </subcellularLocation>
</comment>
<keyword evidence="4" id="KW-0747">Spliceosome</keyword>
<dbReference type="PANTHER" id="PTHR15818:SF2">
    <property type="entry name" value="G-PATCH DOMAIN AND KOW MOTIFS-CONTAINING PROTEIN"/>
    <property type="match status" value="1"/>
</dbReference>
<evidence type="ECO:0000256" key="5">
    <source>
        <dbReference type="SAM" id="MobiDB-lite"/>
    </source>
</evidence>
<comment type="similarity">
    <text evidence="2 4">Belongs to the SPP2 family.</text>
</comment>
<dbReference type="GO" id="GO:0000398">
    <property type="term" value="P:mRNA splicing, via spliceosome"/>
    <property type="evidence" value="ECO:0007669"/>
    <property type="project" value="UniProtKB-UniRule"/>
</dbReference>
<dbReference type="GO" id="GO:0003676">
    <property type="term" value="F:nucleic acid binding"/>
    <property type="evidence" value="ECO:0007669"/>
    <property type="project" value="InterPro"/>
</dbReference>
<evidence type="ECO:0000256" key="3">
    <source>
        <dbReference type="ARBA" id="ARBA00023242"/>
    </source>
</evidence>
<feature type="region of interest" description="Disordered" evidence="5">
    <location>
        <begin position="209"/>
        <end position="237"/>
    </location>
</feature>
<accession>A0A9W9P1D2</accession>
<dbReference type="RefSeq" id="XP_058330340.1">
    <property type="nucleotide sequence ID" value="XM_058474600.1"/>
</dbReference>
<feature type="compositionally biased region" description="Polar residues" evidence="5">
    <location>
        <begin position="18"/>
        <end position="36"/>
    </location>
</feature>
<feature type="compositionally biased region" description="Basic and acidic residues" evidence="5">
    <location>
        <begin position="222"/>
        <end position="237"/>
    </location>
</feature>
<comment type="function">
    <text evidence="4">Involved in spliceosome maturation and the first step of pre-mRNA splicing.</text>
</comment>
<keyword evidence="4" id="KW-0507">mRNA processing</keyword>
<keyword evidence="4" id="KW-0508">mRNA splicing</keyword>
<protein>
    <recommendedName>
        <fullName evidence="4">Pre-mRNA-splicing factor</fullName>
    </recommendedName>
</protein>
<feature type="region of interest" description="Disordered" evidence="5">
    <location>
        <begin position="275"/>
        <end position="343"/>
    </location>
</feature>
<dbReference type="InterPro" id="IPR026822">
    <property type="entry name" value="Spp2/MOS2_G-patch"/>
</dbReference>
<comment type="caution">
    <text evidence="7">The sequence shown here is derived from an EMBL/GenBank/DDBJ whole genome shotgun (WGS) entry which is preliminary data.</text>
</comment>
<sequence length="463" mass="49646">MSSSGGPGDPSHGPSKPFSLSSKQNGASSGKTAFNFQSSRSRQDSQNRSLPRPHQFGHDDDSDEEDKAPVHEAVAGFDTHTGGAITADGKAVAEKGPLVITVASKNNWRDRAGTNMKRGKKNLLPKEVQAMREAERNGQSYGDNVEVEGPSMAYGLSFAKKEKGPDGKDQDQPMADARPDVEAPEPTKPLTEDELAIRELIRETNGEVERRTDLVIGPSNRGDGETPRYDETSSFRMDFETRPESATLDQYNAIPVEEFGAALLRGMGWKDGQSAGRGNYGSEKGVKKPVVPRRPGFLGIGAKDSSGGKGAETELGAWGKSAMRKASRKQGGEGSKGPDTEGVYLPVMMRSKTTGEYITEEELADMKKKAAAQPDKDEWPAVILPGVPAMMMTTIVEEMIVGTETGIIDEIATAKKIIGGTAIVIVGIEMTHTAVHDTHRALHDMIGMTETATPTAAGEKIEH</sequence>
<dbReference type="GeneID" id="83201903"/>
<name>A0A9W9P1D2_9EURO</name>
<feature type="compositionally biased region" description="Basic and acidic residues" evidence="5">
    <location>
        <begin position="159"/>
        <end position="181"/>
    </location>
</feature>
<feature type="compositionally biased region" description="Low complexity" evidence="5">
    <location>
        <begin position="37"/>
        <end position="49"/>
    </location>
</feature>
<dbReference type="EMBL" id="JAPQKS010000004">
    <property type="protein sequence ID" value="KAJ5232347.1"/>
    <property type="molecule type" value="Genomic_DNA"/>
</dbReference>
<reference evidence="7" key="2">
    <citation type="journal article" date="2023" name="IMA Fungus">
        <title>Comparative genomic study of the Penicillium genus elucidates a diverse pangenome and 15 lateral gene transfer events.</title>
        <authorList>
            <person name="Petersen C."/>
            <person name="Sorensen T."/>
            <person name="Nielsen M.R."/>
            <person name="Sondergaard T.E."/>
            <person name="Sorensen J.L."/>
            <person name="Fitzpatrick D.A."/>
            <person name="Frisvad J.C."/>
            <person name="Nielsen K.L."/>
        </authorList>
    </citation>
    <scope>NUCLEOTIDE SEQUENCE</scope>
    <source>
        <strain evidence="7">IBT 19713</strain>
    </source>
</reference>
<evidence type="ECO:0000313" key="8">
    <source>
        <dbReference type="Proteomes" id="UP001150941"/>
    </source>
</evidence>
<proteinExistence type="inferred from homology"/>
<dbReference type="Pfam" id="PF12656">
    <property type="entry name" value="G-patch_2"/>
    <property type="match status" value="1"/>
</dbReference>
<keyword evidence="3 4" id="KW-0539">Nucleus</keyword>
<dbReference type="PANTHER" id="PTHR15818">
    <property type="entry name" value="G PATCH AND KOW-CONTAINING"/>
    <property type="match status" value="1"/>
</dbReference>
<evidence type="ECO:0000256" key="1">
    <source>
        <dbReference type="ARBA" id="ARBA00004123"/>
    </source>
</evidence>
<feature type="region of interest" description="Disordered" evidence="5">
    <location>
        <begin position="1"/>
        <end position="84"/>
    </location>
</feature>
<evidence type="ECO:0000256" key="4">
    <source>
        <dbReference type="RuleBase" id="RU369096"/>
    </source>
</evidence>
<reference evidence="7" key="1">
    <citation type="submission" date="2022-11" db="EMBL/GenBank/DDBJ databases">
        <authorList>
            <person name="Petersen C."/>
        </authorList>
    </citation>
    <scope>NUCLEOTIDE SEQUENCE</scope>
    <source>
        <strain evidence="7">IBT 19713</strain>
    </source>
</reference>
<dbReference type="Proteomes" id="UP001150941">
    <property type="component" value="Unassembled WGS sequence"/>
</dbReference>
<dbReference type="GO" id="GO:0005681">
    <property type="term" value="C:spliceosomal complex"/>
    <property type="evidence" value="ECO:0007669"/>
    <property type="project" value="UniProtKB-UniRule"/>
</dbReference>
<evidence type="ECO:0000256" key="2">
    <source>
        <dbReference type="ARBA" id="ARBA00008576"/>
    </source>
</evidence>
<evidence type="ECO:0000313" key="7">
    <source>
        <dbReference type="EMBL" id="KAJ5232347.1"/>
    </source>
</evidence>
<evidence type="ECO:0000259" key="6">
    <source>
        <dbReference type="PROSITE" id="PS50174"/>
    </source>
</evidence>
<keyword evidence="8" id="KW-1185">Reference proteome</keyword>
<feature type="domain" description="G-patch" evidence="6">
    <location>
        <begin position="256"/>
        <end position="314"/>
    </location>
</feature>
<gene>
    <name evidence="7" type="ORF">N7468_005303</name>
</gene>
<feature type="region of interest" description="Disordered" evidence="5">
    <location>
        <begin position="134"/>
        <end position="195"/>
    </location>
</feature>
<dbReference type="SMART" id="SM00443">
    <property type="entry name" value="G_patch"/>
    <property type="match status" value="1"/>
</dbReference>
<dbReference type="AlphaFoldDB" id="A0A9W9P1D2"/>
<dbReference type="InterPro" id="IPR000467">
    <property type="entry name" value="G_patch_dom"/>
</dbReference>
<dbReference type="PROSITE" id="PS50174">
    <property type="entry name" value="G_PATCH"/>
    <property type="match status" value="1"/>
</dbReference>
<dbReference type="OrthoDB" id="5577072at2759"/>
<organism evidence="7 8">
    <name type="scientific">Penicillium chermesinum</name>
    <dbReference type="NCBI Taxonomy" id="63820"/>
    <lineage>
        <taxon>Eukaryota</taxon>
        <taxon>Fungi</taxon>
        <taxon>Dikarya</taxon>
        <taxon>Ascomycota</taxon>
        <taxon>Pezizomycotina</taxon>
        <taxon>Eurotiomycetes</taxon>
        <taxon>Eurotiomycetidae</taxon>
        <taxon>Eurotiales</taxon>
        <taxon>Aspergillaceae</taxon>
        <taxon>Penicillium</taxon>
    </lineage>
</organism>